<dbReference type="OrthoDB" id="784962at2759"/>
<dbReference type="GO" id="GO:0006338">
    <property type="term" value="P:chromatin remodeling"/>
    <property type="evidence" value="ECO:0007669"/>
    <property type="project" value="TreeGrafter"/>
</dbReference>
<feature type="compositionally biased region" description="Acidic residues" evidence="3">
    <location>
        <begin position="592"/>
        <end position="607"/>
    </location>
</feature>
<dbReference type="Pfam" id="PF17035">
    <property type="entry name" value="BET"/>
    <property type="match status" value="1"/>
</dbReference>
<feature type="compositionally biased region" description="Acidic residues" evidence="3">
    <location>
        <begin position="371"/>
        <end position="383"/>
    </location>
</feature>
<dbReference type="Gene3D" id="1.20.1270.220">
    <property type="match status" value="1"/>
</dbReference>
<dbReference type="SUPFAM" id="SSF47370">
    <property type="entry name" value="Bromodomain"/>
    <property type="match status" value="2"/>
</dbReference>
<proteinExistence type="predicted"/>
<evidence type="ECO:0000259" key="4">
    <source>
        <dbReference type="PROSITE" id="PS50014"/>
    </source>
</evidence>
<feature type="compositionally biased region" description="Low complexity" evidence="3">
    <location>
        <begin position="573"/>
        <end position="589"/>
    </location>
</feature>
<dbReference type="PRINTS" id="PR00503">
    <property type="entry name" value="BROMODOMAIN"/>
</dbReference>
<gene>
    <name evidence="6" type="ORF">WICPIJ_004849</name>
</gene>
<feature type="compositionally biased region" description="Low complexity" evidence="3">
    <location>
        <begin position="514"/>
        <end position="527"/>
    </location>
</feature>
<dbReference type="PROSITE" id="PS51525">
    <property type="entry name" value="NET"/>
    <property type="match status" value="1"/>
</dbReference>
<dbReference type="GO" id="GO:0005634">
    <property type="term" value="C:nucleus"/>
    <property type="evidence" value="ECO:0007669"/>
    <property type="project" value="TreeGrafter"/>
</dbReference>
<reference evidence="6" key="1">
    <citation type="journal article" date="2021" name="Open Biol.">
        <title>Shared evolutionary footprints suggest mitochondrial oxidative damage underlies multiple complex I losses in fungi.</title>
        <authorList>
            <person name="Schikora-Tamarit M.A."/>
            <person name="Marcet-Houben M."/>
            <person name="Nosek J."/>
            <person name="Gabaldon T."/>
        </authorList>
    </citation>
    <scope>NUCLEOTIDE SEQUENCE</scope>
    <source>
        <strain evidence="6">CBS2887</strain>
    </source>
</reference>
<dbReference type="EMBL" id="JAEUBG010002673">
    <property type="protein sequence ID" value="KAH3684206.1"/>
    <property type="molecule type" value="Genomic_DNA"/>
</dbReference>
<dbReference type="Proteomes" id="UP000774326">
    <property type="component" value="Unassembled WGS sequence"/>
</dbReference>
<accession>A0A9P8Q539</accession>
<dbReference type="InterPro" id="IPR027353">
    <property type="entry name" value="NET_dom"/>
</dbReference>
<evidence type="ECO:0000313" key="7">
    <source>
        <dbReference type="Proteomes" id="UP000774326"/>
    </source>
</evidence>
<dbReference type="InterPro" id="IPR001487">
    <property type="entry name" value="Bromodomain"/>
</dbReference>
<feature type="region of interest" description="Disordered" evidence="3">
    <location>
        <begin position="1"/>
        <end position="85"/>
    </location>
</feature>
<dbReference type="InterPro" id="IPR050935">
    <property type="entry name" value="Bromo_chromatin_reader"/>
</dbReference>
<dbReference type="PROSITE" id="PS50014">
    <property type="entry name" value="BROMODOMAIN_2"/>
    <property type="match status" value="2"/>
</dbReference>
<evidence type="ECO:0000313" key="6">
    <source>
        <dbReference type="EMBL" id="KAH3684206.1"/>
    </source>
</evidence>
<feature type="domain" description="Bromo" evidence="4">
    <location>
        <begin position="100"/>
        <end position="172"/>
    </location>
</feature>
<dbReference type="Gene3D" id="1.20.920.10">
    <property type="entry name" value="Bromodomain-like"/>
    <property type="match status" value="2"/>
</dbReference>
<dbReference type="GO" id="GO:0000785">
    <property type="term" value="C:chromatin"/>
    <property type="evidence" value="ECO:0007669"/>
    <property type="project" value="TreeGrafter"/>
</dbReference>
<evidence type="ECO:0000259" key="5">
    <source>
        <dbReference type="PROSITE" id="PS51525"/>
    </source>
</evidence>
<feature type="domain" description="NET" evidence="5">
    <location>
        <begin position="437"/>
        <end position="518"/>
    </location>
</feature>
<dbReference type="GO" id="GO:0006355">
    <property type="term" value="P:regulation of DNA-templated transcription"/>
    <property type="evidence" value="ECO:0007669"/>
    <property type="project" value="TreeGrafter"/>
</dbReference>
<feature type="compositionally biased region" description="Basic and acidic residues" evidence="3">
    <location>
        <begin position="1"/>
        <end position="14"/>
    </location>
</feature>
<evidence type="ECO:0000256" key="2">
    <source>
        <dbReference type="PROSITE-ProRule" id="PRU00035"/>
    </source>
</evidence>
<dbReference type="PANTHER" id="PTHR22880">
    <property type="entry name" value="FALZ-RELATED BROMODOMAIN-CONTAINING PROTEINS"/>
    <property type="match status" value="1"/>
</dbReference>
<dbReference type="SMART" id="SM00297">
    <property type="entry name" value="BROMO"/>
    <property type="match status" value="2"/>
</dbReference>
<feature type="compositionally biased region" description="Basic and acidic residues" evidence="3">
    <location>
        <begin position="230"/>
        <end position="245"/>
    </location>
</feature>
<feature type="compositionally biased region" description="Pro residues" evidence="3">
    <location>
        <begin position="63"/>
        <end position="73"/>
    </location>
</feature>
<feature type="compositionally biased region" description="Basic and acidic residues" evidence="3">
    <location>
        <begin position="547"/>
        <end position="566"/>
    </location>
</feature>
<dbReference type="InterPro" id="IPR036427">
    <property type="entry name" value="Bromodomain-like_sf"/>
</dbReference>
<protein>
    <recommendedName>
        <fullName evidence="8">Bromodomain-containing factor 1</fullName>
    </recommendedName>
</protein>
<comment type="caution">
    <text evidence="6">The sequence shown here is derived from an EMBL/GenBank/DDBJ whole genome shotgun (WGS) entry which is preliminary data.</text>
</comment>
<feature type="compositionally biased region" description="Basic and acidic residues" evidence="3">
    <location>
        <begin position="35"/>
        <end position="44"/>
    </location>
</feature>
<dbReference type="CDD" id="cd05499">
    <property type="entry name" value="Bromo_BDF1_2_II"/>
    <property type="match status" value="1"/>
</dbReference>
<reference evidence="6" key="2">
    <citation type="submission" date="2021-01" db="EMBL/GenBank/DDBJ databases">
        <authorList>
            <person name="Schikora-Tamarit M.A."/>
        </authorList>
    </citation>
    <scope>NUCLEOTIDE SEQUENCE</scope>
    <source>
        <strain evidence="6">CBS2887</strain>
    </source>
</reference>
<name>A0A9P8Q539_WICPI</name>
<feature type="region of interest" description="Disordered" evidence="3">
    <location>
        <begin position="189"/>
        <end position="245"/>
    </location>
</feature>
<dbReference type="Pfam" id="PF00439">
    <property type="entry name" value="Bromodomain"/>
    <property type="match status" value="2"/>
</dbReference>
<keyword evidence="7" id="KW-1185">Reference proteome</keyword>
<feature type="compositionally biased region" description="Polar residues" evidence="3">
    <location>
        <begin position="49"/>
        <end position="58"/>
    </location>
</feature>
<evidence type="ECO:0000256" key="1">
    <source>
        <dbReference type="ARBA" id="ARBA00023117"/>
    </source>
</evidence>
<dbReference type="PANTHER" id="PTHR22880:SF225">
    <property type="entry name" value="BROMODOMAIN-CONTAINING PROTEIN BET-1-RELATED"/>
    <property type="match status" value="1"/>
</dbReference>
<evidence type="ECO:0008006" key="8">
    <source>
        <dbReference type="Google" id="ProtNLM"/>
    </source>
</evidence>
<sequence length="607" mass="68758">MDTDNKDMATEPKTEAPATETSKHGLDTADDTEMPSEKKIKLNDDTQQEEISTTATQQAVPVPVAPAPKPPSEPDMDNLPSNPIPKHQQQFASKVIKIIKRMKDASPFTQPVDIEKLKIPYYYNYITRPMDLSTIERKLNVSAYEDVQHYIDDFNLMVENCVKFNGTDAGISQMARNIQASFEKHILAMPPRELPQQEKAQTGRKKSDSQLSAEGVPIIRRGSNSGGNRPKREIHPPKPKDMPYDIRPRKKKFVAELRFCQQVLKELMSKKYESFSYPFLEPVDPVALNCPTYFDYVKEPMDLSTAQNKLNNNQYENADDFEKDVRLVFKNCYIFNPEGTAVNMMGHRLEAIFDKKWIDRPITPPTPPQVSEDEDSEYESEEEVEIDESTITNPAITFLEEQISRMQEELVKLKKDEADRIRKERASQPKKKVKKNRATKKKKIETITYEMKIELSEKMSELPESKLNQVLAIISEATQINTENNEEIELDMDQLDNDTLLKLYNLVFKKRGKAAAGAANGANTTNGRQRNDGGKGSGKPTTKKSKNLTEAEQTKQIEDLKKKIEMFDQTNINANANGSNGMGSSAGNAQPESDDEDDLSSESSEEE</sequence>
<dbReference type="CDD" id="cd05500">
    <property type="entry name" value="Bromo_BDF1_2_I"/>
    <property type="match status" value="1"/>
</dbReference>
<organism evidence="6 7">
    <name type="scientific">Wickerhamomyces pijperi</name>
    <name type="common">Yeast</name>
    <name type="synonym">Pichia pijperi</name>
    <dbReference type="NCBI Taxonomy" id="599730"/>
    <lineage>
        <taxon>Eukaryota</taxon>
        <taxon>Fungi</taxon>
        <taxon>Dikarya</taxon>
        <taxon>Ascomycota</taxon>
        <taxon>Saccharomycotina</taxon>
        <taxon>Saccharomycetes</taxon>
        <taxon>Phaffomycetales</taxon>
        <taxon>Wickerhamomycetaceae</taxon>
        <taxon>Wickerhamomyces</taxon>
    </lineage>
</organism>
<feature type="region of interest" description="Disordered" evidence="3">
    <location>
        <begin position="360"/>
        <end position="383"/>
    </location>
</feature>
<dbReference type="AlphaFoldDB" id="A0A9P8Q539"/>
<feature type="region of interest" description="Disordered" evidence="3">
    <location>
        <begin position="514"/>
        <end position="607"/>
    </location>
</feature>
<keyword evidence="1 2" id="KW-0103">Bromodomain</keyword>
<dbReference type="InterPro" id="IPR038336">
    <property type="entry name" value="NET_sf"/>
</dbReference>
<evidence type="ECO:0000256" key="3">
    <source>
        <dbReference type="SAM" id="MobiDB-lite"/>
    </source>
</evidence>
<feature type="domain" description="Bromo" evidence="4">
    <location>
        <begin position="271"/>
        <end position="343"/>
    </location>
</feature>